<dbReference type="AlphaFoldDB" id="A0A1G7P8J8"/>
<dbReference type="InterPro" id="IPR036590">
    <property type="entry name" value="SRAP-like"/>
</dbReference>
<dbReference type="GO" id="GO:0016829">
    <property type="term" value="F:lyase activity"/>
    <property type="evidence" value="ECO:0007669"/>
    <property type="project" value="UniProtKB-KW"/>
</dbReference>
<dbReference type="OrthoDB" id="9782620at2"/>
<dbReference type="Proteomes" id="UP000199399">
    <property type="component" value="Unassembled WGS sequence"/>
</dbReference>
<keyword evidence="7" id="KW-0456">Lyase</keyword>
<proteinExistence type="inferred from homology"/>
<keyword evidence="2 8" id="KW-0645">Protease</keyword>
<evidence type="ECO:0000313" key="10">
    <source>
        <dbReference type="Proteomes" id="UP000199399"/>
    </source>
</evidence>
<dbReference type="Gene3D" id="3.90.1680.20">
    <property type="match status" value="2"/>
</dbReference>
<dbReference type="EMBL" id="FNBP01000003">
    <property type="protein sequence ID" value="SDF82636.1"/>
    <property type="molecule type" value="Genomic_DNA"/>
</dbReference>
<keyword evidence="10" id="KW-1185">Reference proteome</keyword>
<dbReference type="PANTHER" id="PTHR13604">
    <property type="entry name" value="DC12-RELATED"/>
    <property type="match status" value="1"/>
</dbReference>
<evidence type="ECO:0000256" key="2">
    <source>
        <dbReference type="ARBA" id="ARBA00022670"/>
    </source>
</evidence>
<sequence>MCNLYSLTKGQDAIRGWFDGIDDQAGNLPPMPGIYPDYSAPVVRGGAEGPVLTMMRWGMPSPAFALKGKKTDRGVTNVRNIGSPHWRRWLGPEHRCVVPFTSFSEPHNRPGQPSRPVWFALDEDRPLAFFAGIWTQWTSVRKLKDGETTDNLYGFLTTEANAEVGAVHPKAMPVILTSPEAVQAWLSAETADLPALQQPLPDGTLQVIDPED</sequence>
<evidence type="ECO:0000256" key="1">
    <source>
        <dbReference type="ARBA" id="ARBA00008136"/>
    </source>
</evidence>
<dbReference type="Pfam" id="PF02586">
    <property type="entry name" value="SRAP"/>
    <property type="match status" value="1"/>
</dbReference>
<protein>
    <recommendedName>
        <fullName evidence="8">Abasic site processing protein</fullName>
        <ecNumber evidence="8">3.4.-.-</ecNumber>
    </recommendedName>
</protein>
<dbReference type="RefSeq" id="WP_093740831.1">
    <property type="nucleotide sequence ID" value="NZ_FNBP01000003.1"/>
</dbReference>
<dbReference type="GO" id="GO:0003697">
    <property type="term" value="F:single-stranded DNA binding"/>
    <property type="evidence" value="ECO:0007669"/>
    <property type="project" value="InterPro"/>
</dbReference>
<keyword evidence="5" id="KW-0190">Covalent protein-DNA linkage</keyword>
<evidence type="ECO:0000256" key="4">
    <source>
        <dbReference type="ARBA" id="ARBA00022801"/>
    </source>
</evidence>
<evidence type="ECO:0000256" key="3">
    <source>
        <dbReference type="ARBA" id="ARBA00022763"/>
    </source>
</evidence>
<dbReference type="PANTHER" id="PTHR13604:SF0">
    <property type="entry name" value="ABASIC SITE PROCESSING PROTEIN HMCES"/>
    <property type="match status" value="1"/>
</dbReference>
<organism evidence="9 10">
    <name type="scientific">Sulfitobacter delicatus</name>
    <dbReference type="NCBI Taxonomy" id="218672"/>
    <lineage>
        <taxon>Bacteria</taxon>
        <taxon>Pseudomonadati</taxon>
        <taxon>Pseudomonadota</taxon>
        <taxon>Alphaproteobacteria</taxon>
        <taxon>Rhodobacterales</taxon>
        <taxon>Roseobacteraceae</taxon>
        <taxon>Sulfitobacter</taxon>
    </lineage>
</organism>
<evidence type="ECO:0000256" key="6">
    <source>
        <dbReference type="ARBA" id="ARBA00023125"/>
    </source>
</evidence>
<evidence type="ECO:0000256" key="8">
    <source>
        <dbReference type="RuleBase" id="RU364100"/>
    </source>
</evidence>
<keyword evidence="3" id="KW-0227">DNA damage</keyword>
<gene>
    <name evidence="9" type="ORF">SAMN04489759_103257</name>
</gene>
<dbReference type="EC" id="3.4.-.-" evidence="8"/>
<comment type="similarity">
    <text evidence="1 8">Belongs to the SOS response-associated peptidase family.</text>
</comment>
<dbReference type="InterPro" id="IPR003738">
    <property type="entry name" value="SRAP"/>
</dbReference>
<dbReference type="GO" id="GO:0106300">
    <property type="term" value="P:protein-DNA covalent cross-linking repair"/>
    <property type="evidence" value="ECO:0007669"/>
    <property type="project" value="InterPro"/>
</dbReference>
<keyword evidence="4 8" id="KW-0378">Hydrolase</keyword>
<dbReference type="STRING" id="218672.SAMN04489759_103257"/>
<accession>A0A1G7P8J8</accession>
<keyword evidence="6" id="KW-0238">DNA-binding</keyword>
<evidence type="ECO:0000313" key="9">
    <source>
        <dbReference type="EMBL" id="SDF82636.1"/>
    </source>
</evidence>
<evidence type="ECO:0000256" key="5">
    <source>
        <dbReference type="ARBA" id="ARBA00023124"/>
    </source>
</evidence>
<evidence type="ECO:0000256" key="7">
    <source>
        <dbReference type="ARBA" id="ARBA00023239"/>
    </source>
</evidence>
<dbReference type="GO" id="GO:0008233">
    <property type="term" value="F:peptidase activity"/>
    <property type="evidence" value="ECO:0007669"/>
    <property type="project" value="UniProtKB-KW"/>
</dbReference>
<dbReference type="SUPFAM" id="SSF143081">
    <property type="entry name" value="BB1717-like"/>
    <property type="match status" value="1"/>
</dbReference>
<dbReference type="GO" id="GO:0006508">
    <property type="term" value="P:proteolysis"/>
    <property type="evidence" value="ECO:0007669"/>
    <property type="project" value="UniProtKB-KW"/>
</dbReference>
<name>A0A1G7P8J8_9RHOB</name>
<reference evidence="10" key="1">
    <citation type="submission" date="2016-10" db="EMBL/GenBank/DDBJ databases">
        <authorList>
            <person name="Varghese N."/>
            <person name="Submissions S."/>
        </authorList>
    </citation>
    <scope>NUCLEOTIDE SEQUENCE [LARGE SCALE GENOMIC DNA]</scope>
    <source>
        <strain evidence="10">DSM 16477</strain>
    </source>
</reference>